<sequence length="135" mass="14116">MAQMGAAAFAGNPELWGEVLHRKCQGSHLLFFHGPGKNSSTAPPMQSAAATGDGLQRDNISLLDSFGAATAGSFMAVLLCAMIAMKKGKKRPRPSSAEYPSPKKTASMLESNGALIIFMSYYACMGTLSGIDVAV</sequence>
<dbReference type="AlphaFoldDB" id="B8AF93"/>
<feature type="transmembrane region" description="Helical" evidence="1">
    <location>
        <begin position="113"/>
        <end position="131"/>
    </location>
</feature>
<keyword evidence="1" id="KW-0472">Membrane</keyword>
<name>B8AF93_ORYSI</name>
<feature type="transmembrane region" description="Helical" evidence="1">
    <location>
        <begin position="66"/>
        <end position="85"/>
    </location>
</feature>
<keyword evidence="1" id="KW-0812">Transmembrane</keyword>
<dbReference type="Proteomes" id="UP000007015">
    <property type="component" value="Chromosome 2"/>
</dbReference>
<evidence type="ECO:0000313" key="3">
    <source>
        <dbReference type="Proteomes" id="UP000007015"/>
    </source>
</evidence>
<accession>B8AF93</accession>
<keyword evidence="1" id="KW-1133">Transmembrane helix</keyword>
<protein>
    <submittedName>
        <fullName evidence="2">Uncharacterized protein</fullName>
    </submittedName>
</protein>
<proteinExistence type="predicted"/>
<keyword evidence="3" id="KW-1185">Reference proteome</keyword>
<dbReference type="Gramene" id="BGIOSGA006755-TA">
    <property type="protein sequence ID" value="BGIOSGA006755-PA"/>
    <property type="gene ID" value="BGIOSGA006755"/>
</dbReference>
<dbReference type="EMBL" id="CM000127">
    <property type="protein sequence ID" value="EEC72860.1"/>
    <property type="molecule type" value="Genomic_DNA"/>
</dbReference>
<organism evidence="2 3">
    <name type="scientific">Oryza sativa subsp. indica</name>
    <name type="common">Rice</name>
    <dbReference type="NCBI Taxonomy" id="39946"/>
    <lineage>
        <taxon>Eukaryota</taxon>
        <taxon>Viridiplantae</taxon>
        <taxon>Streptophyta</taxon>
        <taxon>Embryophyta</taxon>
        <taxon>Tracheophyta</taxon>
        <taxon>Spermatophyta</taxon>
        <taxon>Magnoliopsida</taxon>
        <taxon>Liliopsida</taxon>
        <taxon>Poales</taxon>
        <taxon>Poaceae</taxon>
        <taxon>BOP clade</taxon>
        <taxon>Oryzoideae</taxon>
        <taxon>Oryzeae</taxon>
        <taxon>Oryzinae</taxon>
        <taxon>Oryza</taxon>
        <taxon>Oryza sativa</taxon>
    </lineage>
</organism>
<dbReference type="HOGENOM" id="CLU_1889199_0_0_1"/>
<dbReference type="STRING" id="39946.B8AF93"/>
<evidence type="ECO:0000313" key="2">
    <source>
        <dbReference type="EMBL" id="EEC72860.1"/>
    </source>
</evidence>
<reference evidence="2 3" key="1">
    <citation type="journal article" date="2005" name="PLoS Biol.">
        <title>The genomes of Oryza sativa: a history of duplications.</title>
        <authorList>
            <person name="Yu J."/>
            <person name="Wang J."/>
            <person name="Lin W."/>
            <person name="Li S."/>
            <person name="Li H."/>
            <person name="Zhou J."/>
            <person name="Ni P."/>
            <person name="Dong W."/>
            <person name="Hu S."/>
            <person name="Zeng C."/>
            <person name="Zhang J."/>
            <person name="Zhang Y."/>
            <person name="Li R."/>
            <person name="Xu Z."/>
            <person name="Li S."/>
            <person name="Li X."/>
            <person name="Zheng H."/>
            <person name="Cong L."/>
            <person name="Lin L."/>
            <person name="Yin J."/>
            <person name="Geng J."/>
            <person name="Li G."/>
            <person name="Shi J."/>
            <person name="Liu J."/>
            <person name="Lv H."/>
            <person name="Li J."/>
            <person name="Wang J."/>
            <person name="Deng Y."/>
            <person name="Ran L."/>
            <person name="Shi X."/>
            <person name="Wang X."/>
            <person name="Wu Q."/>
            <person name="Li C."/>
            <person name="Ren X."/>
            <person name="Wang J."/>
            <person name="Wang X."/>
            <person name="Li D."/>
            <person name="Liu D."/>
            <person name="Zhang X."/>
            <person name="Ji Z."/>
            <person name="Zhao W."/>
            <person name="Sun Y."/>
            <person name="Zhang Z."/>
            <person name="Bao J."/>
            <person name="Han Y."/>
            <person name="Dong L."/>
            <person name="Ji J."/>
            <person name="Chen P."/>
            <person name="Wu S."/>
            <person name="Liu J."/>
            <person name="Xiao Y."/>
            <person name="Bu D."/>
            <person name="Tan J."/>
            <person name="Yang L."/>
            <person name="Ye C."/>
            <person name="Zhang J."/>
            <person name="Xu J."/>
            <person name="Zhou Y."/>
            <person name="Yu Y."/>
            <person name="Zhang B."/>
            <person name="Zhuang S."/>
            <person name="Wei H."/>
            <person name="Liu B."/>
            <person name="Lei M."/>
            <person name="Yu H."/>
            <person name="Li Y."/>
            <person name="Xu H."/>
            <person name="Wei S."/>
            <person name="He X."/>
            <person name="Fang L."/>
            <person name="Zhang Z."/>
            <person name="Zhang Y."/>
            <person name="Huang X."/>
            <person name="Su Z."/>
            <person name="Tong W."/>
            <person name="Li J."/>
            <person name="Tong Z."/>
            <person name="Li S."/>
            <person name="Ye J."/>
            <person name="Wang L."/>
            <person name="Fang L."/>
            <person name="Lei T."/>
            <person name="Chen C."/>
            <person name="Chen H."/>
            <person name="Xu Z."/>
            <person name="Li H."/>
            <person name="Huang H."/>
            <person name="Zhang F."/>
            <person name="Xu H."/>
            <person name="Li N."/>
            <person name="Zhao C."/>
            <person name="Li S."/>
            <person name="Dong L."/>
            <person name="Huang Y."/>
            <person name="Li L."/>
            <person name="Xi Y."/>
            <person name="Qi Q."/>
            <person name="Li W."/>
            <person name="Zhang B."/>
            <person name="Hu W."/>
            <person name="Zhang Y."/>
            <person name="Tian X."/>
            <person name="Jiao Y."/>
            <person name="Liang X."/>
            <person name="Jin J."/>
            <person name="Gao L."/>
            <person name="Zheng W."/>
            <person name="Hao B."/>
            <person name="Liu S."/>
            <person name="Wang W."/>
            <person name="Yuan L."/>
            <person name="Cao M."/>
            <person name="McDermott J."/>
            <person name="Samudrala R."/>
            <person name="Wang J."/>
            <person name="Wong G.K."/>
            <person name="Yang H."/>
        </authorList>
    </citation>
    <scope>NUCLEOTIDE SEQUENCE [LARGE SCALE GENOMIC DNA]</scope>
    <source>
        <strain evidence="3">cv. 93-11</strain>
    </source>
</reference>
<evidence type="ECO:0000256" key="1">
    <source>
        <dbReference type="SAM" id="Phobius"/>
    </source>
</evidence>
<gene>
    <name evidence="2" type="ORF">OsI_06616</name>
</gene>